<keyword evidence="5" id="KW-1185">Reference proteome</keyword>
<name>A0A397WAH1_9GLOM</name>
<dbReference type="Gene3D" id="3.80.10.10">
    <property type="entry name" value="Ribonuclease Inhibitor"/>
    <property type="match status" value="4"/>
</dbReference>
<dbReference type="Proteomes" id="UP000266673">
    <property type="component" value="Unassembled WGS sequence"/>
</dbReference>
<dbReference type="Pfam" id="PF13516">
    <property type="entry name" value="LRR_6"/>
    <property type="match status" value="7"/>
</dbReference>
<accession>A0A397WAH1</accession>
<proteinExistence type="predicted"/>
<protein>
    <recommendedName>
        <fullName evidence="3">Protein kinase domain-containing protein</fullName>
    </recommendedName>
</protein>
<evidence type="ECO:0000256" key="1">
    <source>
        <dbReference type="ARBA" id="ARBA00022614"/>
    </source>
</evidence>
<dbReference type="Gene3D" id="1.10.510.10">
    <property type="entry name" value="Transferase(Phosphotransferase) domain 1"/>
    <property type="match status" value="2"/>
</dbReference>
<reference evidence="4 5" key="1">
    <citation type="submission" date="2018-06" db="EMBL/GenBank/DDBJ databases">
        <title>Comparative genomics reveals the genomic features of Rhizophagus irregularis, R. cerebriforme, R. diaphanum and Gigaspora rosea, and their symbiotic lifestyle signature.</title>
        <authorList>
            <person name="Morin E."/>
            <person name="San Clemente H."/>
            <person name="Chen E.C.H."/>
            <person name="De La Providencia I."/>
            <person name="Hainaut M."/>
            <person name="Kuo A."/>
            <person name="Kohler A."/>
            <person name="Murat C."/>
            <person name="Tang N."/>
            <person name="Roy S."/>
            <person name="Loubradou J."/>
            <person name="Henrissat B."/>
            <person name="Grigoriev I.V."/>
            <person name="Corradi N."/>
            <person name="Roux C."/>
            <person name="Martin F.M."/>
        </authorList>
    </citation>
    <scope>NUCLEOTIDE SEQUENCE [LARGE SCALE GENOMIC DNA]</scope>
    <source>
        <strain evidence="4 5">DAOM 194757</strain>
    </source>
</reference>
<dbReference type="InterPro" id="IPR001245">
    <property type="entry name" value="Ser-Thr/Tyr_kinase_cat_dom"/>
</dbReference>
<organism evidence="4 5">
    <name type="scientific">Gigaspora rosea</name>
    <dbReference type="NCBI Taxonomy" id="44941"/>
    <lineage>
        <taxon>Eukaryota</taxon>
        <taxon>Fungi</taxon>
        <taxon>Fungi incertae sedis</taxon>
        <taxon>Mucoromycota</taxon>
        <taxon>Glomeromycotina</taxon>
        <taxon>Glomeromycetes</taxon>
        <taxon>Diversisporales</taxon>
        <taxon>Gigasporaceae</taxon>
        <taxon>Gigaspora</taxon>
    </lineage>
</organism>
<feature type="domain" description="Protein kinase" evidence="3">
    <location>
        <begin position="1"/>
        <end position="270"/>
    </location>
</feature>
<comment type="caution">
    <text evidence="4">The sequence shown here is derived from an EMBL/GenBank/DDBJ whole genome shotgun (WGS) entry which is preliminary data.</text>
</comment>
<dbReference type="OrthoDB" id="78308at2759"/>
<dbReference type="PROSITE" id="PS50011">
    <property type="entry name" value="PROTEIN_KINASE_DOM"/>
    <property type="match status" value="1"/>
</dbReference>
<dbReference type="PANTHER" id="PTHR24114:SF2">
    <property type="entry name" value="F-BOX DOMAIN-CONTAINING PROTEIN-RELATED"/>
    <property type="match status" value="1"/>
</dbReference>
<sequence length="621" mass="69139">MYNNTWTNTSEEWLERAIFDGHVNYIEYNKFTNRKSSIGGFGTVFKYEWKDCELTVALEYYNGYYNMVLQYANEGNLREYLKTNFIKSQWTDKLRIAKEIAFGLSFLHNYDINHRDLPQCLIKKGYKRDKRSDIYSFGVILWEISSGRPPFQAFESKMELCFHIFQGNREEPIEGTPSQYPNHPDEILTQNNERPFSNQDIKPIANLFDITTSSPFDFPGLIDSYEITKEALKHVKEGRYSRALELYEELLKNSQQKRDRLSASRWDLYYLNPKKEGKALSDALGENSTLTSLNFDSGNFGSVEVKALTEEAEALCKITTLASLKICPRHLEPGVGKAIAGVICKNTTLTSLSLKHNELGVEELKILAEALYKNTTLTFLDLYKDNIGSEGGKALAEVLCKNTTLTSLNLCENNLGSEGGNALADALCKNTTLPGVPIKGAPCTETSLDLSRNKLGPEVGNTLADALYKSVSLKDLKLQYNKLGPGGGKALAEAHCKNTALTSLDLEDNELGSDHKNITLVSLKLGNNELGPDVGKGFAEVLCKNTTLTFLSLNNNYLNLEGGKTLADALCQNISLISLDISYNNLKPEGGKLFANVLYKNTALTSLDLSVTGLDSEEENH</sequence>
<gene>
    <name evidence="4" type="ORF">C2G38_2238823</name>
</gene>
<dbReference type="InterPro" id="IPR000719">
    <property type="entry name" value="Prot_kinase_dom"/>
</dbReference>
<dbReference type="InterPro" id="IPR011009">
    <property type="entry name" value="Kinase-like_dom_sf"/>
</dbReference>
<evidence type="ECO:0000313" key="5">
    <source>
        <dbReference type="Proteomes" id="UP000266673"/>
    </source>
</evidence>
<dbReference type="GO" id="GO:0004672">
    <property type="term" value="F:protein kinase activity"/>
    <property type="evidence" value="ECO:0007669"/>
    <property type="project" value="InterPro"/>
</dbReference>
<keyword evidence="2" id="KW-0677">Repeat</keyword>
<dbReference type="PANTHER" id="PTHR24114">
    <property type="entry name" value="LEUCINE RICH REPEAT FAMILY PROTEIN"/>
    <property type="match status" value="1"/>
</dbReference>
<dbReference type="SUPFAM" id="SSF56112">
    <property type="entry name" value="Protein kinase-like (PK-like)"/>
    <property type="match status" value="1"/>
</dbReference>
<dbReference type="InterPro" id="IPR032675">
    <property type="entry name" value="LRR_dom_sf"/>
</dbReference>
<dbReference type="InterPro" id="IPR052394">
    <property type="entry name" value="LRR-containing"/>
</dbReference>
<evidence type="ECO:0000313" key="4">
    <source>
        <dbReference type="EMBL" id="RIB29563.1"/>
    </source>
</evidence>
<evidence type="ECO:0000256" key="2">
    <source>
        <dbReference type="ARBA" id="ARBA00022737"/>
    </source>
</evidence>
<keyword evidence="1" id="KW-0433">Leucine-rich repeat</keyword>
<dbReference type="AlphaFoldDB" id="A0A397WAH1"/>
<dbReference type="SMART" id="SM00368">
    <property type="entry name" value="LRR_RI"/>
    <property type="match status" value="7"/>
</dbReference>
<evidence type="ECO:0000259" key="3">
    <source>
        <dbReference type="PROSITE" id="PS50011"/>
    </source>
</evidence>
<dbReference type="GO" id="GO:0005524">
    <property type="term" value="F:ATP binding"/>
    <property type="evidence" value="ECO:0007669"/>
    <property type="project" value="InterPro"/>
</dbReference>
<dbReference type="Pfam" id="PF07714">
    <property type="entry name" value="PK_Tyr_Ser-Thr"/>
    <property type="match status" value="2"/>
</dbReference>
<dbReference type="SUPFAM" id="SSF52047">
    <property type="entry name" value="RNI-like"/>
    <property type="match status" value="2"/>
</dbReference>
<dbReference type="EMBL" id="QKWP01000035">
    <property type="protein sequence ID" value="RIB29563.1"/>
    <property type="molecule type" value="Genomic_DNA"/>
</dbReference>
<dbReference type="InterPro" id="IPR001611">
    <property type="entry name" value="Leu-rich_rpt"/>
</dbReference>